<accession>A0A1B3AZZ9</accession>
<name>A0A1B3AZZ9_9CAUD</name>
<dbReference type="GeneID" id="29068973"/>
<organism evidence="1 2">
    <name type="scientific">Gordonia phage Eyre</name>
    <dbReference type="NCBI Taxonomy" id="1887646"/>
    <lineage>
        <taxon>Viruses</taxon>
        <taxon>Duplodnaviria</taxon>
        <taxon>Heunggongvirae</taxon>
        <taxon>Uroviricota</taxon>
        <taxon>Caudoviricetes</taxon>
        <taxon>Eyrevirus</taxon>
        <taxon>Eyrevirus eyre</taxon>
    </lineage>
</organism>
<gene>
    <name evidence="1" type="primary">68</name>
    <name evidence="1" type="ORF">SEA_EYRE_68</name>
</gene>
<dbReference type="EMBL" id="KX557277">
    <property type="protein sequence ID" value="AOE44347.1"/>
    <property type="molecule type" value="Genomic_DNA"/>
</dbReference>
<evidence type="ECO:0000313" key="1">
    <source>
        <dbReference type="EMBL" id="AOE44347.1"/>
    </source>
</evidence>
<dbReference type="KEGG" id="vg:29068973"/>
<protein>
    <submittedName>
        <fullName evidence="1">Uncharacterized protein</fullName>
    </submittedName>
</protein>
<dbReference type="RefSeq" id="YP_009292459.1">
    <property type="nucleotide sequence ID" value="NC_031122.1"/>
</dbReference>
<proteinExistence type="predicted"/>
<evidence type="ECO:0000313" key="2">
    <source>
        <dbReference type="Proteomes" id="UP000201149"/>
    </source>
</evidence>
<dbReference type="Proteomes" id="UP000201149">
    <property type="component" value="Segment"/>
</dbReference>
<sequence>MPEFANGGMVGPGAATFGECHGGECGGHWEREQICRPGHPPICTTFYVCGYGDEVFIPFIPPEGHPRSTEILAQIQERFGDA</sequence>
<reference evidence="2" key="1">
    <citation type="submission" date="2016-07" db="EMBL/GenBank/DDBJ databases">
        <authorList>
            <person name="Florea S."/>
            <person name="Webb J.S."/>
            <person name="Jaromczyk J."/>
            <person name="Schardl C.L."/>
        </authorList>
    </citation>
    <scope>NUCLEOTIDE SEQUENCE [LARGE SCALE GENOMIC DNA]</scope>
</reference>
<keyword evidence="2" id="KW-1185">Reference proteome</keyword>
<dbReference type="OrthoDB" id="40564at10239"/>